<accession>A0AAD7Q6R7</accession>
<keyword evidence="3" id="KW-1185">Reference proteome</keyword>
<dbReference type="Gene3D" id="1.20.58.150">
    <property type="entry name" value="ANTH domain"/>
    <property type="match status" value="1"/>
</dbReference>
<dbReference type="EMBL" id="JARAOO010000003">
    <property type="protein sequence ID" value="KAJ7975541.1"/>
    <property type="molecule type" value="Genomic_DNA"/>
</dbReference>
<dbReference type="GO" id="GO:0000149">
    <property type="term" value="F:SNARE binding"/>
    <property type="evidence" value="ECO:0007669"/>
    <property type="project" value="TreeGrafter"/>
</dbReference>
<dbReference type="Pfam" id="PF07651">
    <property type="entry name" value="ANTH"/>
    <property type="match status" value="1"/>
</dbReference>
<evidence type="ECO:0000259" key="1">
    <source>
        <dbReference type="Pfam" id="PF07651"/>
    </source>
</evidence>
<dbReference type="GO" id="GO:0006900">
    <property type="term" value="P:vesicle budding from membrane"/>
    <property type="evidence" value="ECO:0007669"/>
    <property type="project" value="TreeGrafter"/>
</dbReference>
<evidence type="ECO:0000313" key="2">
    <source>
        <dbReference type="EMBL" id="KAJ7975541.1"/>
    </source>
</evidence>
<sequence length="292" mass="32825">MCDTTQNTEKKCFEQQLREAHVSGHLQIDIRCFQKNSDPLVCFLHKYAAYLEERMSWLINQAGKLDPVMSKGLEFRCYDEKSIDVVFRRLPKCQLLIDKVLDCSPLDISPSDNLAQAAMSNILKESFQVYMTFTEAIAALVNMFFDLTTSARGLACEILQKASLQTQKLQNLYQNCKQIIGNKNLEYPSVQIINMDHVLALEQCLIGTQIQSTSSHVSLSSRSTGSKLPPIFSCLGSRSTELQVAITAKGGNKSEKKIEKCLSPTLFSCTMETKISMVWVVFEDEPLASHCQ</sequence>
<dbReference type="KEGG" id="qsa:O6P43_005452"/>
<evidence type="ECO:0000313" key="3">
    <source>
        <dbReference type="Proteomes" id="UP001163823"/>
    </source>
</evidence>
<dbReference type="FunFam" id="1.20.58.150:FF:000008">
    <property type="entry name" value="Putative clathrin assembly protein At1g33340"/>
    <property type="match status" value="1"/>
</dbReference>
<dbReference type="GO" id="GO:0005905">
    <property type="term" value="C:clathrin-coated pit"/>
    <property type="evidence" value="ECO:0007669"/>
    <property type="project" value="TreeGrafter"/>
</dbReference>
<proteinExistence type="predicted"/>
<dbReference type="InterPro" id="IPR014712">
    <property type="entry name" value="ANTH_dom_sf"/>
</dbReference>
<organism evidence="2 3">
    <name type="scientific">Quillaja saponaria</name>
    <name type="common">Soap bark tree</name>
    <dbReference type="NCBI Taxonomy" id="32244"/>
    <lineage>
        <taxon>Eukaryota</taxon>
        <taxon>Viridiplantae</taxon>
        <taxon>Streptophyta</taxon>
        <taxon>Embryophyta</taxon>
        <taxon>Tracheophyta</taxon>
        <taxon>Spermatophyta</taxon>
        <taxon>Magnoliopsida</taxon>
        <taxon>eudicotyledons</taxon>
        <taxon>Gunneridae</taxon>
        <taxon>Pentapetalae</taxon>
        <taxon>rosids</taxon>
        <taxon>fabids</taxon>
        <taxon>Fabales</taxon>
        <taxon>Quillajaceae</taxon>
        <taxon>Quillaja</taxon>
    </lineage>
</organism>
<protein>
    <submittedName>
        <fullName evidence="2">ENTH/ANTH/VHS superfamily protein</fullName>
    </submittedName>
</protein>
<dbReference type="AlphaFoldDB" id="A0AAD7Q6R7"/>
<dbReference type="GO" id="GO:0072583">
    <property type="term" value="P:clathrin-dependent endocytosis"/>
    <property type="evidence" value="ECO:0007669"/>
    <property type="project" value="InterPro"/>
</dbReference>
<dbReference type="PANTHER" id="PTHR22951">
    <property type="entry name" value="CLATHRIN ASSEMBLY PROTEIN"/>
    <property type="match status" value="1"/>
</dbReference>
<dbReference type="GO" id="GO:0030136">
    <property type="term" value="C:clathrin-coated vesicle"/>
    <property type="evidence" value="ECO:0007669"/>
    <property type="project" value="InterPro"/>
</dbReference>
<dbReference type="GO" id="GO:0005546">
    <property type="term" value="F:phosphatidylinositol-4,5-bisphosphate binding"/>
    <property type="evidence" value="ECO:0007669"/>
    <property type="project" value="TreeGrafter"/>
</dbReference>
<dbReference type="InterPro" id="IPR045192">
    <property type="entry name" value="AP180-like"/>
</dbReference>
<dbReference type="InterPro" id="IPR011417">
    <property type="entry name" value="ANTH_dom"/>
</dbReference>
<dbReference type="SUPFAM" id="SSF89009">
    <property type="entry name" value="GAT-like domain"/>
    <property type="match status" value="1"/>
</dbReference>
<dbReference type="PANTHER" id="PTHR22951:SF70">
    <property type="entry name" value="OS11G0244600 PROTEIN"/>
    <property type="match status" value="1"/>
</dbReference>
<name>A0AAD7Q6R7_QUISA</name>
<dbReference type="GO" id="GO:0005545">
    <property type="term" value="F:1-phosphatidylinositol binding"/>
    <property type="evidence" value="ECO:0007669"/>
    <property type="project" value="InterPro"/>
</dbReference>
<comment type="caution">
    <text evidence="2">The sequence shown here is derived from an EMBL/GenBank/DDBJ whole genome shotgun (WGS) entry which is preliminary data.</text>
</comment>
<dbReference type="GO" id="GO:0032050">
    <property type="term" value="F:clathrin heavy chain binding"/>
    <property type="evidence" value="ECO:0007669"/>
    <property type="project" value="TreeGrafter"/>
</dbReference>
<feature type="domain" description="AP180 N-terminal homology (ANTH)" evidence="1">
    <location>
        <begin position="13"/>
        <end position="205"/>
    </location>
</feature>
<gene>
    <name evidence="2" type="ORF">O6P43_005452</name>
</gene>
<dbReference type="GO" id="GO:0048268">
    <property type="term" value="P:clathrin coat assembly"/>
    <property type="evidence" value="ECO:0007669"/>
    <property type="project" value="InterPro"/>
</dbReference>
<dbReference type="Proteomes" id="UP001163823">
    <property type="component" value="Chromosome 3"/>
</dbReference>
<reference evidence="2" key="1">
    <citation type="journal article" date="2023" name="Science">
        <title>Elucidation of the pathway for biosynthesis of saponin adjuvants from the soapbark tree.</title>
        <authorList>
            <person name="Reed J."/>
            <person name="Orme A."/>
            <person name="El-Demerdash A."/>
            <person name="Owen C."/>
            <person name="Martin L.B.B."/>
            <person name="Misra R.C."/>
            <person name="Kikuchi S."/>
            <person name="Rejzek M."/>
            <person name="Martin A.C."/>
            <person name="Harkess A."/>
            <person name="Leebens-Mack J."/>
            <person name="Louveau T."/>
            <person name="Stephenson M.J."/>
            <person name="Osbourn A."/>
        </authorList>
    </citation>
    <scope>NUCLEOTIDE SEQUENCE</scope>
    <source>
        <strain evidence="2">S10</strain>
    </source>
</reference>